<proteinExistence type="predicted"/>
<gene>
    <name evidence="1" type="ORF">rCG_20678</name>
</gene>
<evidence type="ECO:0000313" key="2">
    <source>
        <dbReference type="Proteomes" id="UP000234681"/>
    </source>
</evidence>
<organism evidence="1 2">
    <name type="scientific">Rattus norvegicus</name>
    <name type="common">Rat</name>
    <dbReference type="NCBI Taxonomy" id="10116"/>
    <lineage>
        <taxon>Eukaryota</taxon>
        <taxon>Metazoa</taxon>
        <taxon>Chordata</taxon>
        <taxon>Craniata</taxon>
        <taxon>Vertebrata</taxon>
        <taxon>Euteleostomi</taxon>
        <taxon>Mammalia</taxon>
        <taxon>Eutheria</taxon>
        <taxon>Euarchontoglires</taxon>
        <taxon>Glires</taxon>
        <taxon>Rodentia</taxon>
        <taxon>Myomorpha</taxon>
        <taxon>Muroidea</taxon>
        <taxon>Muridae</taxon>
        <taxon>Murinae</taxon>
        <taxon>Rattus</taxon>
    </lineage>
</organism>
<dbReference type="Proteomes" id="UP000234681">
    <property type="component" value="Chromosome 6"/>
</dbReference>
<name>A6JER7_RAT</name>
<protein>
    <submittedName>
        <fullName evidence="1">RCG20678</fullName>
    </submittedName>
</protein>
<accession>A6JER7</accession>
<reference evidence="2" key="1">
    <citation type="submission" date="2005-09" db="EMBL/GenBank/DDBJ databases">
        <authorList>
            <person name="Mural R.J."/>
            <person name="Li P.W."/>
            <person name="Adams M.D."/>
            <person name="Amanatides P.G."/>
            <person name="Baden-Tillson H."/>
            <person name="Barnstead M."/>
            <person name="Chin S.H."/>
            <person name="Dew I."/>
            <person name="Evans C.A."/>
            <person name="Ferriera S."/>
            <person name="Flanigan M."/>
            <person name="Fosler C."/>
            <person name="Glodek A."/>
            <person name="Gu Z."/>
            <person name="Holt R.A."/>
            <person name="Jennings D."/>
            <person name="Kraft C.L."/>
            <person name="Lu F."/>
            <person name="Nguyen T."/>
            <person name="Nusskern D.R."/>
            <person name="Pfannkoch C.M."/>
            <person name="Sitter C."/>
            <person name="Sutton G.G."/>
            <person name="Venter J.C."/>
            <person name="Wang Z."/>
            <person name="Woodage T."/>
            <person name="Zheng X.H."/>
            <person name="Zhong F."/>
        </authorList>
    </citation>
    <scope>NUCLEOTIDE SEQUENCE [LARGE SCALE GENOMIC DNA]</scope>
    <source>
        <strain>BN</strain>
        <strain evidence="2">Sprague-Dawley</strain>
    </source>
</reference>
<evidence type="ECO:0000313" key="1">
    <source>
        <dbReference type="EMBL" id="EDL81811.1"/>
    </source>
</evidence>
<dbReference type="AlphaFoldDB" id="A6JER7"/>
<sequence length="43" mass="5045">MSSETFILRKIFTETQVVSTAQSKPYLEDEVPLHWEIAYNVQD</sequence>
<dbReference type="EMBL" id="CH473982">
    <property type="protein sequence ID" value="EDL81811.1"/>
    <property type="molecule type" value="Genomic_DNA"/>
</dbReference>